<protein>
    <submittedName>
        <fullName evidence="4">DUF305 domain-containing protein</fullName>
    </submittedName>
</protein>
<organism evidence="4 5">
    <name type="scientific">Streptomyces boluensis</name>
    <dbReference type="NCBI Taxonomy" id="1775135"/>
    <lineage>
        <taxon>Bacteria</taxon>
        <taxon>Bacillati</taxon>
        <taxon>Actinomycetota</taxon>
        <taxon>Actinomycetes</taxon>
        <taxon>Kitasatosporales</taxon>
        <taxon>Streptomycetaceae</taxon>
        <taxon>Streptomyces</taxon>
    </lineage>
</organism>
<proteinExistence type="predicted"/>
<dbReference type="Proteomes" id="UP000598297">
    <property type="component" value="Unassembled WGS sequence"/>
</dbReference>
<keyword evidence="5" id="KW-1185">Reference proteome</keyword>
<feature type="signal peptide" evidence="2">
    <location>
        <begin position="1"/>
        <end position="30"/>
    </location>
</feature>
<feature type="chain" id="PRO_5039677514" evidence="2">
    <location>
        <begin position="31"/>
        <end position="223"/>
    </location>
</feature>
<keyword evidence="2" id="KW-0732">Signal</keyword>
<evidence type="ECO:0000256" key="2">
    <source>
        <dbReference type="SAM" id="SignalP"/>
    </source>
</evidence>
<dbReference type="Gene3D" id="1.20.1260.10">
    <property type="match status" value="1"/>
</dbReference>
<dbReference type="InterPro" id="IPR005183">
    <property type="entry name" value="DUF305_CopM-like"/>
</dbReference>
<dbReference type="PANTHER" id="PTHR36933:SF1">
    <property type="entry name" value="SLL0788 PROTEIN"/>
    <property type="match status" value="1"/>
</dbReference>
<evidence type="ECO:0000313" key="5">
    <source>
        <dbReference type="Proteomes" id="UP000598297"/>
    </source>
</evidence>
<feature type="compositionally biased region" description="Basic and acidic residues" evidence="1">
    <location>
        <begin position="55"/>
        <end position="65"/>
    </location>
</feature>
<gene>
    <name evidence="4" type="ORF">GUY60_01535</name>
</gene>
<name>A0A964UJ58_9ACTN</name>
<comment type="caution">
    <text evidence="4">The sequence shown here is derived from an EMBL/GenBank/DDBJ whole genome shotgun (WGS) entry which is preliminary data.</text>
</comment>
<dbReference type="RefSeq" id="WP_161692994.1">
    <property type="nucleotide sequence ID" value="NZ_JAAAHS010000005.1"/>
</dbReference>
<feature type="domain" description="DUF305" evidence="3">
    <location>
        <begin position="74"/>
        <end position="220"/>
    </location>
</feature>
<accession>A0A964UJ58</accession>
<evidence type="ECO:0000256" key="1">
    <source>
        <dbReference type="SAM" id="MobiDB-lite"/>
    </source>
</evidence>
<dbReference type="PANTHER" id="PTHR36933">
    <property type="entry name" value="SLL0788 PROTEIN"/>
    <property type="match status" value="1"/>
</dbReference>
<feature type="region of interest" description="Disordered" evidence="1">
    <location>
        <begin position="40"/>
        <end position="68"/>
    </location>
</feature>
<dbReference type="EMBL" id="JAAAHS010000005">
    <property type="protein sequence ID" value="NBE50129.1"/>
    <property type="molecule type" value="Genomic_DNA"/>
</dbReference>
<dbReference type="OrthoDB" id="26872at2"/>
<evidence type="ECO:0000313" key="4">
    <source>
        <dbReference type="EMBL" id="NBE50129.1"/>
    </source>
</evidence>
<reference evidence="4" key="1">
    <citation type="submission" date="2020-01" db="EMBL/GenBank/DDBJ databases">
        <title>Whole-genome analyses of novel actinobacteria.</title>
        <authorList>
            <person name="Sahin N."/>
        </authorList>
    </citation>
    <scope>NUCLEOTIDE SEQUENCE</scope>
    <source>
        <strain evidence="4">YC537</strain>
    </source>
</reference>
<dbReference type="Pfam" id="PF03713">
    <property type="entry name" value="DUF305"/>
    <property type="match status" value="1"/>
</dbReference>
<dbReference type="PROSITE" id="PS51257">
    <property type="entry name" value="PROKAR_LIPOPROTEIN"/>
    <property type="match status" value="1"/>
</dbReference>
<dbReference type="InterPro" id="IPR012347">
    <property type="entry name" value="Ferritin-like"/>
</dbReference>
<sequence>MSSNHRTARRSPRRRIALVGVVAAGSLLLAACGNGDDAEGMDGMDHGSTAAASEKPGKEPGKDADASADFNDADVTFAQGMIPHHQQAIEMSELAGTRASDAEIKKLAEQIEKAQDPEIKTLQGWLKSWGKPTEMDSGMDHSEHGGMGGMMSEQDMKDLAAAKGTKFDRAFAKMMIEHHNGAIKMAEDERKNGKSADAKKMADAIIKGQSAEVAQFEKILDRI</sequence>
<evidence type="ECO:0000259" key="3">
    <source>
        <dbReference type="Pfam" id="PF03713"/>
    </source>
</evidence>
<dbReference type="AlphaFoldDB" id="A0A964UJ58"/>